<evidence type="ECO:0000259" key="5">
    <source>
        <dbReference type="PROSITE" id="PS50219"/>
    </source>
</evidence>
<dbReference type="Gene3D" id="1.20.900.10">
    <property type="entry name" value="Dbl homology (DH) domain"/>
    <property type="match status" value="1"/>
</dbReference>
<dbReference type="PANTHER" id="PTHR46572">
    <property type="entry name" value="RHO1 GDP-GTP EXCHANGE PROTEIN 1-RELATED"/>
    <property type="match status" value="1"/>
</dbReference>
<keyword evidence="7" id="KW-1185">Reference proteome</keyword>
<proteinExistence type="predicted"/>
<dbReference type="Pfam" id="PF00780">
    <property type="entry name" value="CNH"/>
    <property type="match status" value="1"/>
</dbReference>
<keyword evidence="1" id="KW-0597">Phosphoprotein</keyword>
<dbReference type="Pfam" id="PF00610">
    <property type="entry name" value="DEP"/>
    <property type="match status" value="1"/>
</dbReference>
<dbReference type="Gene3D" id="2.30.29.30">
    <property type="entry name" value="Pleckstrin-homology domain (PH domain)/Phosphotyrosine-binding domain (PTB)"/>
    <property type="match status" value="1"/>
</dbReference>
<evidence type="ECO:0000313" key="6">
    <source>
        <dbReference type="EMBL" id="OBZ86273.1"/>
    </source>
</evidence>
<evidence type="ECO:0000256" key="1">
    <source>
        <dbReference type="ARBA" id="ARBA00022553"/>
    </source>
</evidence>
<dbReference type="InterPro" id="IPR000591">
    <property type="entry name" value="DEP_dom"/>
</dbReference>
<sequence>MMSLPQTVTNITSTANVDKKQNLLQRNGSQLLQHAARLGLKRNFTTKVASSPQTRPRPSNSYTTPIKNVDNESIPNTHVFQATTVSDPTPNQQRHFHTYTKVPAFDMSSSKSLSSVSEKSQQLIIKPPNNQSNHYYRAFLSSVAYELKRRIILSDRIKNDIEYHNVFDGKEAVDKLREILGTQGRQTALRVGRALEAQRFFHDVNYENRLIDDIVEIYQFNELLFHHNHSSSNQSSTDQTAYSAVSTIINSYASDEDEQEEDDHNSMNTETTTTTSTPIVQKELLPSGIYTELTYCYTPTCYDNLYPCYSYTCPKKEKLRRRPHSVDTREKRVTAHTYEVQKQQQLWSQTVDDYIVLSTPANERKRQEIIFELVYTEENFLKDLEYVIKMWIEPLRVNDIIPKHRREEFIDKVFSNLTDIYQLSHRFTLALRARQQEHPIVSQISDIMQHFVAEFEPFVYYGARQHQAKHAYERERYSNPKFALFAEQTERDVSSRKLELNGYLTKPTTRLGRYTLLLDKIHSRTSNNHPDKENIPGIIEMIKQLLQRVNNAAGAAKNRFDLEQIQRHLSFKNKKDVVQLRLLSSGRTIIKQGVLRKTFNLDSTRYQVILFDHYFVVFKVKVVNTVEHYQVQRKPIPIEFLGVHVPALYDPNVNLQRKLSANALLSTLDRASSPVSPSSIGVANVIHSLNVQPTDLNMRVGLPIAFFHQGRASEDIFTLYAPNEPNLKSWVQAVQKQRNAKLKRQPAFDVVNSVKRYEFFADIKVHHMVIFDQGKSYLLATDAGLYVGPNNSVSSGVPRKILLLEKVTQVHVLEDYQLLLVLANGILWQYPLDITINGQPEGIKSIQCFGRKIRANVPFFHVGECLDQTLICVPKSSSVNGTEIELFEPTMPKTELKKKSLLGRLSIRPTSSLSLTNTQVTQLKPIYSPCDVWAIDNTRSMLLLTTPLGIVAVDMKTKKADSLLDPSDKHLEFITKNEKIDEQMKLNPIIKRIAVFPVPNGNYLICYDKFAFYIDKKGRRAERKFKIVWEGTPTAFAYHHPYVIAFEQQFIEIRNAIDGHLEQVIQEKNVECLQNGHKSKGSSILGTMLDKTDSIYQQIFELKPTMLTK</sequence>
<dbReference type="SUPFAM" id="SSF50729">
    <property type="entry name" value="PH domain-like"/>
    <property type="match status" value="1"/>
</dbReference>
<feature type="domain" description="CNH" evidence="5">
    <location>
        <begin position="762"/>
        <end position="1080"/>
    </location>
</feature>
<dbReference type="PANTHER" id="PTHR46572:SF2">
    <property type="entry name" value="RHO1 GDP-GTP EXCHANGE PROTEIN 1-RELATED"/>
    <property type="match status" value="1"/>
</dbReference>
<dbReference type="InterPro" id="IPR001180">
    <property type="entry name" value="CNH_dom"/>
</dbReference>
<dbReference type="InterPro" id="IPR000219">
    <property type="entry name" value="DH_dom"/>
</dbReference>
<dbReference type="EMBL" id="LUGH01000314">
    <property type="protein sequence ID" value="OBZ86273.1"/>
    <property type="molecule type" value="Genomic_DNA"/>
</dbReference>
<dbReference type="CDD" id="cd00160">
    <property type="entry name" value="RhoGEF"/>
    <property type="match status" value="1"/>
</dbReference>
<dbReference type="InterPro" id="IPR036390">
    <property type="entry name" value="WH_DNA-bd_sf"/>
</dbReference>
<feature type="domain" description="DH" evidence="4">
    <location>
        <begin position="365"/>
        <end position="552"/>
    </location>
</feature>
<dbReference type="STRING" id="101091.A0A1C7NB15"/>
<dbReference type="Proteomes" id="UP000093000">
    <property type="component" value="Unassembled WGS sequence"/>
</dbReference>
<evidence type="ECO:0000313" key="7">
    <source>
        <dbReference type="Proteomes" id="UP000093000"/>
    </source>
</evidence>
<evidence type="ECO:0000259" key="4">
    <source>
        <dbReference type="PROSITE" id="PS50010"/>
    </source>
</evidence>
<dbReference type="PROSITE" id="PS50010">
    <property type="entry name" value="DH_2"/>
    <property type="match status" value="1"/>
</dbReference>
<feature type="region of interest" description="Disordered" evidence="3">
    <location>
        <begin position="253"/>
        <end position="277"/>
    </location>
</feature>
<dbReference type="OrthoDB" id="2272012at2759"/>
<dbReference type="Gene3D" id="1.10.10.10">
    <property type="entry name" value="Winged helix-like DNA-binding domain superfamily/Winged helix DNA-binding domain"/>
    <property type="match status" value="1"/>
</dbReference>
<evidence type="ECO:0000256" key="2">
    <source>
        <dbReference type="ARBA" id="ARBA00022658"/>
    </source>
</evidence>
<dbReference type="SMART" id="SM00049">
    <property type="entry name" value="DEP"/>
    <property type="match status" value="1"/>
</dbReference>
<feature type="region of interest" description="Disordered" evidence="3">
    <location>
        <begin position="43"/>
        <end position="72"/>
    </location>
</feature>
<dbReference type="GO" id="GO:0005085">
    <property type="term" value="F:guanyl-nucleotide exchange factor activity"/>
    <property type="evidence" value="ECO:0007669"/>
    <property type="project" value="UniProtKB-KW"/>
</dbReference>
<protein>
    <submittedName>
        <fullName evidence="6">Rho1 guanine nucleotide exchange factor 1</fullName>
    </submittedName>
</protein>
<organism evidence="6 7">
    <name type="scientific">Choanephora cucurbitarum</name>
    <dbReference type="NCBI Taxonomy" id="101091"/>
    <lineage>
        <taxon>Eukaryota</taxon>
        <taxon>Fungi</taxon>
        <taxon>Fungi incertae sedis</taxon>
        <taxon>Mucoromycota</taxon>
        <taxon>Mucoromycotina</taxon>
        <taxon>Mucoromycetes</taxon>
        <taxon>Mucorales</taxon>
        <taxon>Mucorineae</taxon>
        <taxon>Choanephoraceae</taxon>
        <taxon>Choanephoroideae</taxon>
        <taxon>Choanephora</taxon>
    </lineage>
</organism>
<accession>A0A1C7NB15</accession>
<gene>
    <name evidence="6" type="primary">rgf1_5</name>
    <name evidence="6" type="ORF">A0J61_05684</name>
</gene>
<dbReference type="PROSITE" id="PS50219">
    <property type="entry name" value="CNH"/>
    <property type="match status" value="1"/>
</dbReference>
<evidence type="ECO:0000256" key="3">
    <source>
        <dbReference type="SAM" id="MobiDB-lite"/>
    </source>
</evidence>
<dbReference type="SMART" id="SM00036">
    <property type="entry name" value="CNH"/>
    <property type="match status" value="1"/>
</dbReference>
<dbReference type="GO" id="GO:0035556">
    <property type="term" value="P:intracellular signal transduction"/>
    <property type="evidence" value="ECO:0007669"/>
    <property type="project" value="InterPro"/>
</dbReference>
<name>A0A1C7NB15_9FUNG</name>
<reference evidence="6 7" key="1">
    <citation type="submission" date="2016-03" db="EMBL/GenBank/DDBJ databases">
        <title>Choanephora cucurbitarum.</title>
        <authorList>
            <person name="Min B."/>
            <person name="Park H."/>
            <person name="Park J.-H."/>
            <person name="Shin H.-D."/>
            <person name="Choi I.-G."/>
        </authorList>
    </citation>
    <scope>NUCLEOTIDE SEQUENCE [LARGE SCALE GENOMIC DNA]</scope>
    <source>
        <strain evidence="6 7">KUS-F28377</strain>
    </source>
</reference>
<dbReference type="SMART" id="SM00325">
    <property type="entry name" value="RhoGEF"/>
    <property type="match status" value="1"/>
</dbReference>
<dbReference type="Pfam" id="PF15405">
    <property type="entry name" value="PH_5"/>
    <property type="match status" value="1"/>
</dbReference>
<dbReference type="Pfam" id="PF00621">
    <property type="entry name" value="RhoGEF"/>
    <property type="match status" value="1"/>
</dbReference>
<comment type="caution">
    <text evidence="6">The sequence shown here is derived from an EMBL/GenBank/DDBJ whole genome shotgun (WGS) entry which is preliminary data.</text>
</comment>
<dbReference type="InterPro" id="IPR035899">
    <property type="entry name" value="DBL_dom_sf"/>
</dbReference>
<dbReference type="InParanoid" id="A0A1C7NB15"/>
<dbReference type="InterPro" id="IPR041675">
    <property type="entry name" value="PH_5"/>
</dbReference>
<dbReference type="AlphaFoldDB" id="A0A1C7NB15"/>
<dbReference type="SUPFAM" id="SSF48065">
    <property type="entry name" value="DBL homology domain (DH-domain)"/>
    <property type="match status" value="1"/>
</dbReference>
<dbReference type="SUPFAM" id="SSF46785">
    <property type="entry name" value="Winged helix' DNA-binding domain"/>
    <property type="match status" value="1"/>
</dbReference>
<dbReference type="InterPro" id="IPR052233">
    <property type="entry name" value="Rho-type_GEFs"/>
</dbReference>
<dbReference type="InterPro" id="IPR036388">
    <property type="entry name" value="WH-like_DNA-bd_sf"/>
</dbReference>
<keyword evidence="2" id="KW-0344">Guanine-nucleotide releasing factor</keyword>
<feature type="compositionally biased region" description="Acidic residues" evidence="3">
    <location>
        <begin position="254"/>
        <end position="263"/>
    </location>
</feature>
<dbReference type="InterPro" id="IPR011993">
    <property type="entry name" value="PH-like_dom_sf"/>
</dbReference>